<dbReference type="Gene3D" id="3.40.50.10910">
    <property type="entry name" value="Amidohydrolase"/>
    <property type="match status" value="1"/>
</dbReference>
<dbReference type="EMBL" id="CABFNS010000777">
    <property type="protein sequence ID" value="VUC27892.1"/>
    <property type="molecule type" value="Genomic_DNA"/>
</dbReference>
<comment type="caution">
    <text evidence="2">The sequence shown here is derived from an EMBL/GenBank/DDBJ whole genome shotgun (WGS) entry which is preliminary data.</text>
</comment>
<evidence type="ECO:0000313" key="3">
    <source>
        <dbReference type="Proteomes" id="UP000766486"/>
    </source>
</evidence>
<sequence length="419" mass="44247">MTYTTFTISDVRIFTGNEVIEFGYVTVTNGIISSVSSGSLASEHTGLILSRPGHTVIPGLIDAHMHAQGNELALSQSLQFGVTTVQDMHNETANVHKMKKIAATKKDEAADFKAAGVAATIEGGWPMAVVLAIDKSKQTAADVATWPKLKSPAEAEAYVTFNLSPAGGADFIKLMHESGAAVGQALSKPSLDIQKALINATHEAGRIAVAHCFGRADTLEMLSLGIDGLAHTFMDEPVNEEIIDGYKKASAWCNPTLALLGSFTTEGEALAKRFANDERVKGKLAATDHATMCRCMSFATANATVQYAYETVRRLKAEGVPIIVGSDAVGPGLGTAYGATVHQEMYLLVKECGLSPKDAICSATALTAKVFGLKDRGEVAVGLKADLVLVEGNPVADIDATLNIKGVWRDGILAKSFHI</sequence>
<protein>
    <recommendedName>
        <fullName evidence="1">Amidohydrolase-related domain-containing protein</fullName>
    </recommendedName>
</protein>
<dbReference type="PANTHER" id="PTHR43135:SF3">
    <property type="entry name" value="ALPHA-D-RIBOSE 1-METHYLPHOSPHONATE 5-TRIPHOSPHATE DIPHOSPHATASE"/>
    <property type="match status" value="1"/>
</dbReference>
<organism evidence="2 3">
    <name type="scientific">Bionectria ochroleuca</name>
    <name type="common">Gliocladium roseum</name>
    <dbReference type="NCBI Taxonomy" id="29856"/>
    <lineage>
        <taxon>Eukaryota</taxon>
        <taxon>Fungi</taxon>
        <taxon>Dikarya</taxon>
        <taxon>Ascomycota</taxon>
        <taxon>Pezizomycotina</taxon>
        <taxon>Sordariomycetes</taxon>
        <taxon>Hypocreomycetidae</taxon>
        <taxon>Hypocreales</taxon>
        <taxon>Bionectriaceae</taxon>
        <taxon>Clonostachys</taxon>
    </lineage>
</organism>
<reference evidence="2 3" key="1">
    <citation type="submission" date="2019-06" db="EMBL/GenBank/DDBJ databases">
        <authorList>
            <person name="Broberg M."/>
        </authorList>
    </citation>
    <scope>NUCLEOTIDE SEQUENCE [LARGE SCALE GENOMIC DNA]</scope>
</reference>
<dbReference type="InterPro" id="IPR032466">
    <property type="entry name" value="Metal_Hydrolase"/>
</dbReference>
<gene>
    <name evidence="2" type="ORF">CLO192961_LOCUS222425</name>
</gene>
<dbReference type="Proteomes" id="UP000766486">
    <property type="component" value="Unassembled WGS sequence"/>
</dbReference>
<feature type="domain" description="Amidohydrolase-related" evidence="1">
    <location>
        <begin position="55"/>
        <end position="411"/>
    </location>
</feature>
<name>A0ABY6UBB0_BIOOC</name>
<dbReference type="Gene3D" id="3.30.110.90">
    <property type="entry name" value="Amidohydrolase"/>
    <property type="match status" value="1"/>
</dbReference>
<evidence type="ECO:0000313" key="2">
    <source>
        <dbReference type="EMBL" id="VUC27892.1"/>
    </source>
</evidence>
<proteinExistence type="predicted"/>
<dbReference type="Gene3D" id="1.20.58.520">
    <property type="entry name" value="Amidohydrolase"/>
    <property type="match status" value="1"/>
</dbReference>
<dbReference type="SUPFAM" id="SSF51338">
    <property type="entry name" value="Composite domain of metallo-dependent hydrolases"/>
    <property type="match status" value="1"/>
</dbReference>
<dbReference type="Pfam" id="PF01979">
    <property type="entry name" value="Amidohydro_1"/>
    <property type="match status" value="1"/>
</dbReference>
<dbReference type="InterPro" id="IPR006680">
    <property type="entry name" value="Amidohydro-rel"/>
</dbReference>
<dbReference type="PANTHER" id="PTHR43135">
    <property type="entry name" value="ALPHA-D-RIBOSE 1-METHYLPHOSPHONATE 5-TRIPHOSPHATE DIPHOSPHATASE"/>
    <property type="match status" value="1"/>
</dbReference>
<keyword evidence="3" id="KW-1185">Reference proteome</keyword>
<dbReference type="SUPFAM" id="SSF51556">
    <property type="entry name" value="Metallo-dependent hydrolases"/>
    <property type="match status" value="1"/>
</dbReference>
<accession>A0ABY6UBB0</accession>
<dbReference type="InterPro" id="IPR051781">
    <property type="entry name" value="Metallo-dep_Hydrolase"/>
</dbReference>
<dbReference type="Gene3D" id="2.30.40.10">
    <property type="entry name" value="Urease, subunit C, domain 1"/>
    <property type="match status" value="1"/>
</dbReference>
<dbReference type="InterPro" id="IPR011059">
    <property type="entry name" value="Metal-dep_hydrolase_composite"/>
</dbReference>
<evidence type="ECO:0000259" key="1">
    <source>
        <dbReference type="Pfam" id="PF01979"/>
    </source>
</evidence>